<keyword evidence="1" id="KW-0812">Transmembrane</keyword>
<sequence length="30" mass="3610">MIIFDIVYLFTSVFFIYVLYDVVVGIKNDY</sequence>
<proteinExistence type="predicted"/>
<evidence type="ECO:0000313" key="2">
    <source>
        <dbReference type="EMBL" id="DAF57451.1"/>
    </source>
</evidence>
<keyword evidence="1" id="KW-0472">Membrane</keyword>
<dbReference type="EMBL" id="BK032734">
    <property type="protein sequence ID" value="DAF57451.1"/>
    <property type="molecule type" value="Genomic_DNA"/>
</dbReference>
<organism evidence="2">
    <name type="scientific">Myoviridae sp. ctqfO1</name>
    <dbReference type="NCBI Taxonomy" id="2827710"/>
    <lineage>
        <taxon>Viruses</taxon>
        <taxon>Duplodnaviria</taxon>
        <taxon>Heunggongvirae</taxon>
        <taxon>Uroviricota</taxon>
        <taxon>Caudoviricetes</taxon>
    </lineage>
</organism>
<name>A0A8S5T362_9CAUD</name>
<accession>A0A8S5T362</accession>
<feature type="transmembrane region" description="Helical" evidence="1">
    <location>
        <begin position="6"/>
        <end position="26"/>
    </location>
</feature>
<evidence type="ECO:0000256" key="1">
    <source>
        <dbReference type="SAM" id="Phobius"/>
    </source>
</evidence>
<reference evidence="2" key="1">
    <citation type="journal article" date="2021" name="Proc. Natl. Acad. Sci. U.S.A.">
        <title>A Catalog of Tens of Thousands of Viruses from Human Metagenomes Reveals Hidden Associations with Chronic Diseases.</title>
        <authorList>
            <person name="Tisza M.J."/>
            <person name="Buck C.B."/>
        </authorList>
    </citation>
    <scope>NUCLEOTIDE SEQUENCE</scope>
    <source>
        <strain evidence="2">CtqfO1</strain>
    </source>
</reference>
<keyword evidence="1" id="KW-1133">Transmembrane helix</keyword>
<protein>
    <submittedName>
        <fullName evidence="2">Uncharacterized protein</fullName>
    </submittedName>
</protein>